<keyword evidence="19" id="KW-1185">Reference proteome</keyword>
<keyword evidence="2" id="KW-0813">Transport</keyword>
<dbReference type="Proteomes" id="UP000682403">
    <property type="component" value="Unassembled WGS sequence"/>
</dbReference>
<evidence type="ECO:0000259" key="16">
    <source>
        <dbReference type="PROSITE" id="PS51098"/>
    </source>
</evidence>
<keyword evidence="4" id="KW-0762">Sugar transport</keyword>
<feature type="transmembrane region" description="Helical" evidence="15">
    <location>
        <begin position="226"/>
        <end position="245"/>
    </location>
</feature>
<dbReference type="PROSITE" id="PS51103">
    <property type="entry name" value="PTS_EIIC_TYPE_1"/>
    <property type="match status" value="1"/>
</dbReference>
<dbReference type="InterPro" id="IPR001996">
    <property type="entry name" value="PTS_IIB_1"/>
</dbReference>
<evidence type="ECO:0000256" key="12">
    <source>
        <dbReference type="ARBA" id="ARBA00045139"/>
    </source>
</evidence>
<sequence>MSNHKQSAQEIVEAIGGKENISAATHCVTRLRFALKDESKVDKEKLEGIDVVKGSFSTNGQFQVVIGQGTVNKVYNEMAEQTGIGEASKDDVKSASEKNLNPLQRAVKMLADIFIPILPAIITAGLLLGINNLLTGKGIFFKDSLITVYPQWADLAGIINLIASTAFTFLPVLIGWSAVKRFGGNPLLGIVLGLILVNPDLLSAYEYGTAKDIPVWNLFGLEIEKIGYQGQVLPILVASYLLAVIEKFLTKRVPDAIQMLVVPPVTLLVTGFASFIAIGPLTFALGNLLTDGVITLFSNFAAIGGLLYGGLYAVLVITGMHHTFLAVDLQLAAAGGTFLWPMLALSNIAQGSSALAMMLVAKDEKQKGLAGTAALSAYLGVTEPAMFGVNLRYRYPFIAAIIASAIGGLVISLSGVKAFSIGIGGLPAFLSISKEYWLSFGIGVLIALVVPFVLTYIMAKTKKAK</sequence>
<dbReference type="InterPro" id="IPR003352">
    <property type="entry name" value="PTS_EIIC"/>
</dbReference>
<evidence type="ECO:0000256" key="4">
    <source>
        <dbReference type="ARBA" id="ARBA00022597"/>
    </source>
</evidence>
<name>A0ABS5LAJ9_9BACI</name>
<evidence type="ECO:0000256" key="1">
    <source>
        <dbReference type="ARBA" id="ARBA00004651"/>
    </source>
</evidence>
<dbReference type="NCBIfam" id="TIGR00826">
    <property type="entry name" value="EIIB_glc"/>
    <property type="match status" value="1"/>
</dbReference>
<evidence type="ECO:0000256" key="13">
    <source>
        <dbReference type="ARBA" id="ARBA00048931"/>
    </source>
</evidence>
<dbReference type="PROSITE" id="PS01035">
    <property type="entry name" value="PTS_EIIB_TYPE_1_CYS"/>
    <property type="match status" value="1"/>
</dbReference>
<evidence type="ECO:0000313" key="18">
    <source>
        <dbReference type="EMBL" id="MBS2967745.1"/>
    </source>
</evidence>
<feature type="transmembrane region" description="Helical" evidence="15">
    <location>
        <begin position="396"/>
        <end position="416"/>
    </location>
</feature>
<evidence type="ECO:0000256" key="3">
    <source>
        <dbReference type="ARBA" id="ARBA00022475"/>
    </source>
</evidence>
<keyword evidence="10 15" id="KW-0472">Membrane</keyword>
<comment type="subcellular location">
    <subcellularLocation>
        <location evidence="1">Cell membrane</location>
        <topology evidence="1">Multi-pass membrane protein</topology>
    </subcellularLocation>
</comment>
<evidence type="ECO:0000256" key="15">
    <source>
        <dbReference type="SAM" id="Phobius"/>
    </source>
</evidence>
<evidence type="ECO:0000256" key="6">
    <source>
        <dbReference type="ARBA" id="ARBA00022683"/>
    </source>
</evidence>
<evidence type="ECO:0000256" key="2">
    <source>
        <dbReference type="ARBA" id="ARBA00022448"/>
    </source>
</evidence>
<keyword evidence="3" id="KW-1003">Cell membrane</keyword>
<dbReference type="Gene3D" id="3.30.1360.60">
    <property type="entry name" value="Glucose permease domain IIB"/>
    <property type="match status" value="1"/>
</dbReference>
<comment type="catalytic activity">
    <reaction evidence="13">
        <text>N(pros)-phospho-L-histidyl-[protein](out) + sucrose = sucrose 6(G)-phosphate(in) + L-histidyl-[protein]</text>
        <dbReference type="Rhea" id="RHEA:49236"/>
        <dbReference type="Rhea" id="RHEA-COMP:9745"/>
        <dbReference type="Rhea" id="RHEA-COMP:9746"/>
        <dbReference type="ChEBI" id="CHEBI:17992"/>
        <dbReference type="ChEBI" id="CHEBI:29979"/>
        <dbReference type="ChEBI" id="CHEBI:64837"/>
        <dbReference type="ChEBI" id="CHEBI:91002"/>
        <dbReference type="EC" id="2.7.1.211"/>
    </reaction>
</comment>
<feature type="transmembrane region" description="Helical" evidence="15">
    <location>
        <begin position="369"/>
        <end position="389"/>
    </location>
</feature>
<feature type="transmembrane region" description="Helical" evidence="15">
    <location>
        <begin position="257"/>
        <end position="281"/>
    </location>
</feature>
<keyword evidence="8" id="KW-0418">Kinase</keyword>
<feature type="transmembrane region" description="Helical" evidence="15">
    <location>
        <begin position="293"/>
        <end position="317"/>
    </location>
</feature>
<gene>
    <name evidence="18" type="primary">treP</name>
    <name evidence="18" type="ORF">J9317_03015</name>
</gene>
<dbReference type="Pfam" id="PF00367">
    <property type="entry name" value="PTS_EIIB"/>
    <property type="match status" value="1"/>
</dbReference>
<evidence type="ECO:0000256" key="9">
    <source>
        <dbReference type="ARBA" id="ARBA00022989"/>
    </source>
</evidence>
<evidence type="ECO:0000256" key="11">
    <source>
        <dbReference type="ARBA" id="ARBA00044053"/>
    </source>
</evidence>
<evidence type="ECO:0000256" key="7">
    <source>
        <dbReference type="ARBA" id="ARBA00022692"/>
    </source>
</evidence>
<feature type="domain" description="PTS EIIB type-1" evidence="16">
    <location>
        <begin position="5"/>
        <end position="88"/>
    </location>
</feature>
<dbReference type="NCBIfam" id="TIGR01992">
    <property type="entry name" value="PTS-IIBC-Tre"/>
    <property type="match status" value="1"/>
</dbReference>
<dbReference type="PANTHER" id="PTHR30175:SF4">
    <property type="entry name" value="PTS SYSTEM TREHALOSE-SPECIFIC EIIBC COMPONENT"/>
    <property type="match status" value="1"/>
</dbReference>
<protein>
    <recommendedName>
        <fullName evidence="11">protein-N(pi)-phosphohistidine--sucrose phosphotransferase</fullName>
        <ecNumber evidence="11">2.7.1.211</ecNumber>
    </recommendedName>
</protein>
<comment type="caution">
    <text evidence="18">The sequence shown here is derived from an EMBL/GenBank/DDBJ whole genome shotgun (WGS) entry which is preliminary data.</text>
</comment>
<dbReference type="NCBIfam" id="NF008236">
    <property type="entry name" value="PRK11007.1"/>
    <property type="match status" value="1"/>
</dbReference>
<dbReference type="InterPro" id="IPR011296">
    <property type="entry name" value="PTS_IIBC_treh"/>
</dbReference>
<dbReference type="NCBIfam" id="TIGR01996">
    <property type="entry name" value="PTS-II-BC-sucr"/>
    <property type="match status" value="1"/>
</dbReference>
<dbReference type="EMBL" id="JAGVRK010000001">
    <property type="protein sequence ID" value="MBS2967745.1"/>
    <property type="molecule type" value="Genomic_DNA"/>
</dbReference>
<dbReference type="PROSITE" id="PS51098">
    <property type="entry name" value="PTS_EIIB_TYPE_1"/>
    <property type="match status" value="1"/>
</dbReference>
<feature type="transmembrane region" description="Helical" evidence="15">
    <location>
        <begin position="436"/>
        <end position="459"/>
    </location>
</feature>
<evidence type="ECO:0000313" key="19">
    <source>
        <dbReference type="Proteomes" id="UP000682403"/>
    </source>
</evidence>
<comment type="function">
    <text evidence="12">The phosphoenolpyruvate-dependent sugar phosphotransferase system (sugar PTS), a major carbohydrate active transport system, catalyzes the phosphorylation of incoming sugar substrates concomitantly with their translocation across the cell membrane. This system is involved in sucrose transport.</text>
</comment>
<keyword evidence="6" id="KW-0598">Phosphotransferase system</keyword>
<feature type="transmembrane region" description="Helical" evidence="15">
    <location>
        <begin position="113"/>
        <end position="135"/>
    </location>
</feature>
<feature type="transmembrane region" description="Helical" evidence="15">
    <location>
        <begin position="187"/>
        <end position="206"/>
    </location>
</feature>
<feature type="transmembrane region" description="Helical" evidence="15">
    <location>
        <begin position="155"/>
        <end position="175"/>
    </location>
</feature>
<dbReference type="RefSeq" id="WP_211556415.1">
    <property type="nucleotide sequence ID" value="NZ_JAGVRK010000001.1"/>
</dbReference>
<dbReference type="InterPro" id="IPR010973">
    <property type="entry name" value="PTS_IIBC_sucr"/>
</dbReference>
<dbReference type="CDD" id="cd00212">
    <property type="entry name" value="PTS_IIB_glc"/>
    <property type="match status" value="1"/>
</dbReference>
<feature type="domain" description="PTS EIIC type-1" evidence="17">
    <location>
        <begin position="108"/>
        <end position="465"/>
    </location>
</feature>
<dbReference type="SUPFAM" id="SSF55604">
    <property type="entry name" value="Glucose permease domain IIB"/>
    <property type="match status" value="1"/>
</dbReference>
<dbReference type="InterPro" id="IPR018113">
    <property type="entry name" value="PTrfase_EIIB_Cys"/>
</dbReference>
<keyword evidence="5 18" id="KW-0808">Transferase</keyword>
<dbReference type="InterPro" id="IPR013013">
    <property type="entry name" value="PTS_EIIC_1"/>
</dbReference>
<accession>A0ABS5LAJ9</accession>
<evidence type="ECO:0000259" key="17">
    <source>
        <dbReference type="PROSITE" id="PS51103"/>
    </source>
</evidence>
<dbReference type="PANTHER" id="PTHR30175">
    <property type="entry name" value="PHOSPHOTRANSFERASE SYSTEM TRANSPORT PROTEIN"/>
    <property type="match status" value="1"/>
</dbReference>
<feature type="active site" description="Phosphocysteine intermediate; for EIIB activity" evidence="14">
    <location>
        <position position="27"/>
    </location>
</feature>
<dbReference type="Pfam" id="PF02378">
    <property type="entry name" value="PTS_EIIC"/>
    <property type="match status" value="1"/>
</dbReference>
<dbReference type="InterPro" id="IPR050558">
    <property type="entry name" value="PTS_Sugar-Specific_Components"/>
</dbReference>
<evidence type="ECO:0000256" key="10">
    <source>
        <dbReference type="ARBA" id="ARBA00023136"/>
    </source>
</evidence>
<evidence type="ECO:0000256" key="8">
    <source>
        <dbReference type="ARBA" id="ARBA00022777"/>
    </source>
</evidence>
<evidence type="ECO:0000256" key="14">
    <source>
        <dbReference type="PROSITE-ProRule" id="PRU00421"/>
    </source>
</evidence>
<keyword evidence="7 15" id="KW-0812">Transmembrane</keyword>
<feature type="transmembrane region" description="Helical" evidence="15">
    <location>
        <begin position="329"/>
        <end position="349"/>
    </location>
</feature>
<proteinExistence type="predicted"/>
<dbReference type="InterPro" id="IPR036878">
    <property type="entry name" value="Glu_permease_IIB"/>
</dbReference>
<organism evidence="18 19">
    <name type="scientific">Metabacillus flavus</name>
    <dbReference type="NCBI Taxonomy" id="2823519"/>
    <lineage>
        <taxon>Bacteria</taxon>
        <taxon>Bacillati</taxon>
        <taxon>Bacillota</taxon>
        <taxon>Bacilli</taxon>
        <taxon>Bacillales</taxon>
        <taxon>Bacillaceae</taxon>
        <taxon>Metabacillus</taxon>
    </lineage>
</organism>
<dbReference type="EC" id="2.7.1.211" evidence="11"/>
<dbReference type="GO" id="GO:0016740">
    <property type="term" value="F:transferase activity"/>
    <property type="evidence" value="ECO:0007669"/>
    <property type="project" value="UniProtKB-KW"/>
</dbReference>
<reference evidence="18 19" key="1">
    <citation type="submission" date="2021-04" db="EMBL/GenBank/DDBJ databases">
        <title>Metabacillus sp. strain KIGAM252 whole genome sequence.</title>
        <authorList>
            <person name="Seo M.-J."/>
            <person name="Cho E.-S."/>
            <person name="Hwang C.Y."/>
            <person name="Yoon D.J."/>
        </authorList>
    </citation>
    <scope>NUCLEOTIDE SEQUENCE [LARGE SCALE GENOMIC DNA]</scope>
    <source>
        <strain evidence="18 19">KIGAM252</strain>
    </source>
</reference>
<evidence type="ECO:0000256" key="5">
    <source>
        <dbReference type="ARBA" id="ARBA00022679"/>
    </source>
</evidence>
<keyword evidence="9 15" id="KW-1133">Transmembrane helix</keyword>